<dbReference type="OMA" id="IAVEYCH"/>
<proteinExistence type="predicted"/>
<evidence type="ECO:0000313" key="2">
    <source>
        <dbReference type="EMBL" id="CAD8060413.1"/>
    </source>
</evidence>
<sequence>MEESTIDWDKVSAMDNETLLNFANDLYEALHLEQAKSTYQMYLKRNPKNIEALDQYTDCLEQMGLIEELQQALTPYLNQQELITSYEHCYKLLFKYAQTQQGKQAIQIYEYGIQLALQKNASKRDIGDAFAAIAEVYQTDLLQFKESEQTCIDAINNAFKYDPINLDAFLQLANFHLNKEDEEAAKNDLRVIYEKLEVEMEEYDEDFILQVGKLLVEVELFNQSIKILRMLVDRNAEDPESLYMLAFALWKGQKYEESQKIVNGILQLPDAKEDQEIWTATLELQDQLEKETWMDVEDEEQNQLQKLQQLE</sequence>
<name>A0A8S1L4C0_PARPR</name>
<feature type="coiled-coil region" evidence="1">
    <location>
        <begin position="179"/>
        <end position="206"/>
    </location>
</feature>
<dbReference type="EMBL" id="CAJJDM010000029">
    <property type="protein sequence ID" value="CAD8060413.1"/>
    <property type="molecule type" value="Genomic_DNA"/>
</dbReference>
<evidence type="ECO:0000256" key="1">
    <source>
        <dbReference type="SAM" id="Coils"/>
    </source>
</evidence>
<dbReference type="Proteomes" id="UP000688137">
    <property type="component" value="Unassembled WGS sequence"/>
</dbReference>
<keyword evidence="3" id="KW-1185">Reference proteome</keyword>
<dbReference type="AlphaFoldDB" id="A0A8S1L4C0"/>
<keyword evidence="1" id="KW-0175">Coiled coil</keyword>
<organism evidence="2 3">
    <name type="scientific">Paramecium primaurelia</name>
    <dbReference type="NCBI Taxonomy" id="5886"/>
    <lineage>
        <taxon>Eukaryota</taxon>
        <taxon>Sar</taxon>
        <taxon>Alveolata</taxon>
        <taxon>Ciliophora</taxon>
        <taxon>Intramacronucleata</taxon>
        <taxon>Oligohymenophorea</taxon>
        <taxon>Peniculida</taxon>
        <taxon>Parameciidae</taxon>
        <taxon>Paramecium</taxon>
    </lineage>
</organism>
<reference evidence="2" key="1">
    <citation type="submission" date="2021-01" db="EMBL/GenBank/DDBJ databases">
        <authorList>
            <consortium name="Genoscope - CEA"/>
            <person name="William W."/>
        </authorList>
    </citation>
    <scope>NUCLEOTIDE SEQUENCE</scope>
</reference>
<evidence type="ECO:0000313" key="3">
    <source>
        <dbReference type="Proteomes" id="UP000688137"/>
    </source>
</evidence>
<gene>
    <name evidence="2" type="ORF">PPRIM_AZ9-3.1.T0300122</name>
</gene>
<accession>A0A8S1L4C0</accession>
<evidence type="ECO:0008006" key="4">
    <source>
        <dbReference type="Google" id="ProtNLM"/>
    </source>
</evidence>
<comment type="caution">
    <text evidence="2">The sequence shown here is derived from an EMBL/GenBank/DDBJ whole genome shotgun (WGS) entry which is preliminary data.</text>
</comment>
<protein>
    <recommendedName>
        <fullName evidence="4">Tetratricopeptide repeat protein</fullName>
    </recommendedName>
</protein>